<dbReference type="KEGG" id="fpl:Ferp_1606"/>
<feature type="transmembrane region" description="Helical" evidence="7">
    <location>
        <begin position="241"/>
        <end position="265"/>
    </location>
</feature>
<evidence type="ECO:0000256" key="1">
    <source>
        <dbReference type="ARBA" id="ARBA00004141"/>
    </source>
</evidence>
<keyword evidence="6 7" id="KW-0472">Membrane</keyword>
<dbReference type="CAZy" id="GT2">
    <property type="family name" value="Glycosyltransferase Family 2"/>
</dbReference>
<dbReference type="GeneID" id="8779127"/>
<keyword evidence="4 7" id="KW-0812">Transmembrane</keyword>
<dbReference type="InterPro" id="IPR050321">
    <property type="entry name" value="Glycosyltr_2/OpgH_subfam"/>
</dbReference>
<dbReference type="PANTHER" id="PTHR43867">
    <property type="entry name" value="CELLULOSE SYNTHASE CATALYTIC SUBUNIT A [UDP-FORMING]"/>
    <property type="match status" value="1"/>
</dbReference>
<dbReference type="GO" id="GO:0016757">
    <property type="term" value="F:glycosyltransferase activity"/>
    <property type="evidence" value="ECO:0007669"/>
    <property type="project" value="UniProtKB-KW"/>
</dbReference>
<evidence type="ECO:0000259" key="8">
    <source>
        <dbReference type="Pfam" id="PF13632"/>
    </source>
</evidence>
<dbReference type="InterPro" id="IPR001173">
    <property type="entry name" value="Glyco_trans_2-like"/>
</dbReference>
<feature type="transmembrane region" description="Helical" evidence="7">
    <location>
        <begin position="277"/>
        <end position="299"/>
    </location>
</feature>
<dbReference type="GO" id="GO:0016020">
    <property type="term" value="C:membrane"/>
    <property type="evidence" value="ECO:0007669"/>
    <property type="project" value="UniProtKB-SubCell"/>
</dbReference>
<keyword evidence="5 7" id="KW-1133">Transmembrane helix</keyword>
<protein>
    <recommendedName>
        <fullName evidence="8">Glycosyltransferase 2-like domain-containing protein</fullName>
    </recommendedName>
</protein>
<gene>
    <name evidence="9" type="ordered locus">Ferp_1606</name>
</gene>
<dbReference type="RefSeq" id="WP_012966095.1">
    <property type="nucleotide sequence ID" value="NC_013849.1"/>
</dbReference>
<comment type="subcellular location">
    <subcellularLocation>
        <location evidence="1">Membrane</location>
        <topology evidence="1">Multi-pass membrane protein</topology>
    </subcellularLocation>
</comment>
<evidence type="ECO:0000256" key="7">
    <source>
        <dbReference type="SAM" id="Phobius"/>
    </source>
</evidence>
<dbReference type="eggNOG" id="arCOG01389">
    <property type="taxonomic scope" value="Archaea"/>
</dbReference>
<keyword evidence="2" id="KW-0328">Glycosyltransferase</keyword>
<dbReference type="Gene3D" id="3.90.550.10">
    <property type="entry name" value="Spore Coat Polysaccharide Biosynthesis Protein SpsA, Chain A"/>
    <property type="match status" value="1"/>
</dbReference>
<dbReference type="AlphaFoldDB" id="D3RZ42"/>
<evidence type="ECO:0000256" key="5">
    <source>
        <dbReference type="ARBA" id="ARBA00022989"/>
    </source>
</evidence>
<organism evidence="9 10">
    <name type="scientific">Ferroglobus placidus (strain DSM 10642 / AEDII12DO)</name>
    <dbReference type="NCBI Taxonomy" id="589924"/>
    <lineage>
        <taxon>Archaea</taxon>
        <taxon>Methanobacteriati</taxon>
        <taxon>Methanobacteriota</taxon>
        <taxon>Archaeoglobi</taxon>
        <taxon>Archaeoglobales</taxon>
        <taxon>Archaeoglobaceae</taxon>
        <taxon>Ferroglobus</taxon>
    </lineage>
</organism>
<dbReference type="OrthoDB" id="43988at2157"/>
<dbReference type="HOGENOM" id="CLU_862221_0_0_2"/>
<sequence length="312" mass="35873">MRIAIIVPVSPQEDAKTLLDSAKWLNNLKFPGEKKILYVFDGSEKDERVESLKNLKVDVLARNTNRGKRAGAINDGLKALKKFKPDLVAIFDVDSRPEEDFLIKCSDLNGDVYIKSTKRYIYNDYSFISKAVSLEYRLINFLLRISAFKQFNGLIGVLNPRFLYKHLLNEDAITEDADFATRMHCLGLKAELAEGKLFEQSPVTVKDFFNQRKRWYYGGLQLWNYFKLVARSRKLSFKLSWLFSLTLTFIPAVFLPLILLSLPALLVYRKNEGFKVYAAFIIYCLVLQAAALSAVISYLRGEKVKWVPPKRS</sequence>
<evidence type="ECO:0000256" key="4">
    <source>
        <dbReference type="ARBA" id="ARBA00022692"/>
    </source>
</evidence>
<evidence type="ECO:0000313" key="9">
    <source>
        <dbReference type="EMBL" id="ADC65755.1"/>
    </source>
</evidence>
<keyword evidence="10" id="KW-1185">Reference proteome</keyword>
<feature type="domain" description="Glycosyltransferase 2-like" evidence="8">
    <location>
        <begin position="88"/>
        <end position="286"/>
    </location>
</feature>
<name>D3RZ42_FERPA</name>
<proteinExistence type="predicted"/>
<dbReference type="STRING" id="589924.Ferp_1606"/>
<reference evidence="10" key="1">
    <citation type="submission" date="2010-02" db="EMBL/GenBank/DDBJ databases">
        <title>Complete sequence of Ferroglobus placidus DSM 10642.</title>
        <authorList>
            <consortium name="US DOE Joint Genome Institute"/>
            <person name="Lucas S."/>
            <person name="Copeland A."/>
            <person name="Lapidus A."/>
            <person name="Cheng J.-F."/>
            <person name="Bruce D."/>
            <person name="Goodwin L."/>
            <person name="Pitluck S."/>
            <person name="Saunders E."/>
            <person name="Brettin T."/>
            <person name="Detter J.C."/>
            <person name="Han C."/>
            <person name="Tapia R."/>
            <person name="Larimer F."/>
            <person name="Land M."/>
            <person name="Hauser L."/>
            <person name="Kyrpides N."/>
            <person name="Ivanova N."/>
            <person name="Holmes D."/>
            <person name="Lovley D."/>
            <person name="Kyrpides N."/>
            <person name="Anderson I.J."/>
            <person name="Woyke T."/>
        </authorList>
    </citation>
    <scope>NUCLEOTIDE SEQUENCE [LARGE SCALE GENOMIC DNA]</scope>
    <source>
        <strain evidence="10">DSM 10642 / AEDII12DO</strain>
    </source>
</reference>
<dbReference type="PaxDb" id="589924-Ferp_1606"/>
<dbReference type="Pfam" id="PF13632">
    <property type="entry name" value="Glyco_trans_2_3"/>
    <property type="match status" value="1"/>
</dbReference>
<keyword evidence="3" id="KW-0808">Transferase</keyword>
<evidence type="ECO:0000313" key="10">
    <source>
        <dbReference type="Proteomes" id="UP000002613"/>
    </source>
</evidence>
<dbReference type="EMBL" id="CP001899">
    <property type="protein sequence ID" value="ADC65755.1"/>
    <property type="molecule type" value="Genomic_DNA"/>
</dbReference>
<dbReference type="PANTHER" id="PTHR43867:SF2">
    <property type="entry name" value="CELLULOSE SYNTHASE CATALYTIC SUBUNIT A [UDP-FORMING]"/>
    <property type="match status" value="1"/>
</dbReference>
<reference evidence="9 10" key="2">
    <citation type="journal article" date="2011" name="Stand. Genomic Sci.">
        <title>Complete genome sequence of Ferroglobus placidus AEDII12DO.</title>
        <authorList>
            <person name="Anderson I."/>
            <person name="Risso C."/>
            <person name="Holmes D."/>
            <person name="Lucas S."/>
            <person name="Copeland A."/>
            <person name="Lapidus A."/>
            <person name="Cheng J.F."/>
            <person name="Bruce D."/>
            <person name="Goodwin L."/>
            <person name="Pitluck S."/>
            <person name="Saunders E."/>
            <person name="Brettin T."/>
            <person name="Detter J.C."/>
            <person name="Han C."/>
            <person name="Tapia R."/>
            <person name="Larimer F."/>
            <person name="Land M."/>
            <person name="Hauser L."/>
            <person name="Woyke T."/>
            <person name="Lovley D."/>
            <person name="Kyrpides N."/>
            <person name="Ivanova N."/>
        </authorList>
    </citation>
    <scope>NUCLEOTIDE SEQUENCE [LARGE SCALE GENOMIC DNA]</scope>
    <source>
        <strain evidence="10">DSM 10642 / AEDII12DO</strain>
    </source>
</reference>
<evidence type="ECO:0000256" key="6">
    <source>
        <dbReference type="ARBA" id="ARBA00023136"/>
    </source>
</evidence>
<dbReference type="InterPro" id="IPR029044">
    <property type="entry name" value="Nucleotide-diphossugar_trans"/>
</dbReference>
<dbReference type="Proteomes" id="UP000002613">
    <property type="component" value="Chromosome"/>
</dbReference>
<evidence type="ECO:0000256" key="2">
    <source>
        <dbReference type="ARBA" id="ARBA00022676"/>
    </source>
</evidence>
<accession>D3RZ42</accession>
<evidence type="ECO:0000256" key="3">
    <source>
        <dbReference type="ARBA" id="ARBA00022679"/>
    </source>
</evidence>
<dbReference type="SUPFAM" id="SSF53448">
    <property type="entry name" value="Nucleotide-diphospho-sugar transferases"/>
    <property type="match status" value="1"/>
</dbReference>